<protein>
    <submittedName>
        <fullName evidence="2">Uncharacterized protein</fullName>
    </submittedName>
</protein>
<gene>
    <name evidence="2" type="ORF">HO173_000753</name>
</gene>
<dbReference type="Proteomes" id="UP000578531">
    <property type="component" value="Unassembled WGS sequence"/>
</dbReference>
<proteinExistence type="predicted"/>
<comment type="caution">
    <text evidence="2">The sequence shown here is derived from an EMBL/GenBank/DDBJ whole genome shotgun (WGS) entry which is preliminary data.</text>
</comment>
<evidence type="ECO:0000256" key="1">
    <source>
        <dbReference type="SAM" id="MobiDB-lite"/>
    </source>
</evidence>
<sequence>MFLGCHHAFDESGGGKTTELTLTPGIDLQEPHFYPDATRSHESSQTPPPTAGSRTADCGAQVRRQLSPDFRLAHHYGPSSALRKRVFGTMGFAHQHEEMDPYSVAHLDAVTPGKDLELSAIELFVGLPDERQ</sequence>
<dbReference type="AlphaFoldDB" id="A0A8H6G5I5"/>
<organism evidence="2 3">
    <name type="scientific">Letharia columbiana</name>
    <dbReference type="NCBI Taxonomy" id="112416"/>
    <lineage>
        <taxon>Eukaryota</taxon>
        <taxon>Fungi</taxon>
        <taxon>Dikarya</taxon>
        <taxon>Ascomycota</taxon>
        <taxon>Pezizomycotina</taxon>
        <taxon>Lecanoromycetes</taxon>
        <taxon>OSLEUM clade</taxon>
        <taxon>Lecanoromycetidae</taxon>
        <taxon>Lecanorales</taxon>
        <taxon>Lecanorineae</taxon>
        <taxon>Parmeliaceae</taxon>
        <taxon>Letharia</taxon>
    </lineage>
</organism>
<accession>A0A8H6G5I5</accession>
<reference evidence="2 3" key="1">
    <citation type="journal article" date="2020" name="Genomics">
        <title>Complete, high-quality genomes from long-read metagenomic sequencing of two wolf lichen thalli reveals enigmatic genome architecture.</title>
        <authorList>
            <person name="McKenzie S.K."/>
            <person name="Walston R.F."/>
            <person name="Allen J.L."/>
        </authorList>
    </citation>
    <scope>NUCLEOTIDE SEQUENCE [LARGE SCALE GENOMIC DNA]</scope>
    <source>
        <strain evidence="2">WasteWater2</strain>
    </source>
</reference>
<keyword evidence="3" id="KW-1185">Reference proteome</keyword>
<dbReference type="RefSeq" id="XP_037170208.1">
    <property type="nucleotide sequence ID" value="XM_037302701.1"/>
</dbReference>
<dbReference type="GeneID" id="59282431"/>
<evidence type="ECO:0000313" key="2">
    <source>
        <dbReference type="EMBL" id="KAF6240960.1"/>
    </source>
</evidence>
<evidence type="ECO:0000313" key="3">
    <source>
        <dbReference type="Proteomes" id="UP000578531"/>
    </source>
</evidence>
<dbReference type="EMBL" id="JACCJC010000002">
    <property type="protein sequence ID" value="KAF6240960.1"/>
    <property type="molecule type" value="Genomic_DNA"/>
</dbReference>
<name>A0A8H6G5I5_9LECA</name>
<feature type="region of interest" description="Disordered" evidence="1">
    <location>
        <begin position="11"/>
        <end position="57"/>
    </location>
</feature>